<dbReference type="EMBL" id="JPGK01000001">
    <property type="protein sequence ID" value="KGA94818.1"/>
    <property type="molecule type" value="Genomic_DNA"/>
</dbReference>
<sequence length="408" mass="45218">MTGGHRGRSLFLVLLLLSVLAVFGFWEIRHSFEKNLRTDLVRIVRQAYEGQAEIGSVHLNLLTGNVRFRNVRFRFPLGQSGEYRTLFDFPGVDGHLSLLSLLTRVYDFRELTFLAPSVTGVMRDDGSDNYRQFFEKWREGVQTPHGGGAVVRSFRIRKGRVSWGIVGKPPVVEMREISGRVTSNPLMNRFQVRFSSPGLELRKAGGGVVLDAVRFSGSIEKGSLRDFRLGLSMRPSWFRVQGNVTQIQNVPFLDVFFHGTVGLSGLEPLLGGRTGDYSGVLLADGYIHGPAAQWEGNLRVNGSRVRIASHSYRKVFLKARFSSVSLDVHPFSAVLAKGGKMSATLIASLSTPNPVARLTVRQTRIPPLFPGGEPLEMSVGRDIPLSPKTSVVEEWIELANRLMGVPVS</sequence>
<dbReference type="PATRIC" id="fig|178606.4.peg.29"/>
<accession>A0A094WB92</accession>
<organism evidence="1 2">
    <name type="scientific">Leptospirillum ferriphilum</name>
    <dbReference type="NCBI Taxonomy" id="178606"/>
    <lineage>
        <taxon>Bacteria</taxon>
        <taxon>Pseudomonadati</taxon>
        <taxon>Nitrospirota</taxon>
        <taxon>Nitrospiria</taxon>
        <taxon>Nitrospirales</taxon>
        <taxon>Nitrospiraceae</taxon>
        <taxon>Leptospirillum</taxon>
    </lineage>
</organism>
<dbReference type="Proteomes" id="UP000029452">
    <property type="component" value="Unassembled WGS sequence"/>
</dbReference>
<comment type="caution">
    <text evidence="1">The sequence shown here is derived from an EMBL/GenBank/DDBJ whole genome shotgun (WGS) entry which is preliminary data.</text>
</comment>
<dbReference type="OrthoDB" id="9815623at2"/>
<protein>
    <submittedName>
        <fullName evidence="1">Uncharacterized protein</fullName>
    </submittedName>
</protein>
<evidence type="ECO:0000313" key="2">
    <source>
        <dbReference type="Proteomes" id="UP000029452"/>
    </source>
</evidence>
<name>A0A094WB92_9BACT</name>
<evidence type="ECO:0000313" key="1">
    <source>
        <dbReference type="EMBL" id="KGA94818.1"/>
    </source>
</evidence>
<reference evidence="1 2" key="1">
    <citation type="submission" date="2014-06" db="EMBL/GenBank/DDBJ databases">
        <title>Draft genome sequence of iron oxidizing acidophile Leptospirillum ferriphilum DSM14647.</title>
        <authorList>
            <person name="Cardenas J.P."/>
            <person name="Lazcano M."/>
            <person name="Ossandon F.J."/>
            <person name="Corbett M."/>
            <person name="Holmes D.S."/>
            <person name="Watkin E."/>
        </authorList>
    </citation>
    <scope>NUCLEOTIDE SEQUENCE [LARGE SCALE GENOMIC DNA]</scope>
    <source>
        <strain evidence="1 2">DSM 14647</strain>
    </source>
</reference>
<dbReference type="AlphaFoldDB" id="A0A094WB92"/>
<dbReference type="RefSeq" id="WP_036079688.1">
    <property type="nucleotide sequence ID" value="NZ_JPGK01000001.1"/>
</dbReference>
<gene>
    <name evidence="1" type="ORF">LptCag_2252</name>
</gene>
<proteinExistence type="predicted"/>